<evidence type="ECO:0000313" key="1">
    <source>
        <dbReference type="EMBL" id="RKD91885.1"/>
    </source>
</evidence>
<keyword evidence="2" id="KW-1185">Reference proteome</keyword>
<accession>A0A419W8V0</accession>
<gene>
    <name evidence="1" type="ORF">BC643_2254</name>
</gene>
<reference evidence="1 2" key="1">
    <citation type="submission" date="2018-09" db="EMBL/GenBank/DDBJ databases">
        <title>Genomic Encyclopedia of Archaeal and Bacterial Type Strains, Phase II (KMG-II): from individual species to whole genera.</title>
        <authorList>
            <person name="Goeker M."/>
        </authorList>
    </citation>
    <scope>NUCLEOTIDE SEQUENCE [LARGE SCALE GENOMIC DNA]</scope>
    <source>
        <strain evidence="1 2">DSM 27148</strain>
    </source>
</reference>
<dbReference type="Proteomes" id="UP000283387">
    <property type="component" value="Unassembled WGS sequence"/>
</dbReference>
<proteinExistence type="predicted"/>
<sequence>MTFVSRVRYREYKFFPEKRASYHIVSSSEVRFIEFLQIGDSISQFAQPGKLNWHFICYPQMIG</sequence>
<name>A0A419W8V0_9BACT</name>
<dbReference type="EMBL" id="RAPN01000001">
    <property type="protein sequence ID" value="RKD91885.1"/>
    <property type="molecule type" value="Genomic_DNA"/>
</dbReference>
<evidence type="ECO:0000313" key="2">
    <source>
        <dbReference type="Proteomes" id="UP000283387"/>
    </source>
</evidence>
<dbReference type="AlphaFoldDB" id="A0A419W8V0"/>
<organism evidence="1 2">
    <name type="scientific">Mangrovibacterium diazotrophicum</name>
    <dbReference type="NCBI Taxonomy" id="1261403"/>
    <lineage>
        <taxon>Bacteria</taxon>
        <taxon>Pseudomonadati</taxon>
        <taxon>Bacteroidota</taxon>
        <taxon>Bacteroidia</taxon>
        <taxon>Marinilabiliales</taxon>
        <taxon>Prolixibacteraceae</taxon>
        <taxon>Mangrovibacterium</taxon>
    </lineage>
</organism>
<comment type="caution">
    <text evidence="1">The sequence shown here is derived from an EMBL/GenBank/DDBJ whole genome shotgun (WGS) entry which is preliminary data.</text>
</comment>
<protein>
    <submittedName>
        <fullName evidence="1">Uncharacterized protein</fullName>
    </submittedName>
</protein>